<dbReference type="AlphaFoldDB" id="A0A6A4SH16"/>
<proteinExistence type="predicted"/>
<dbReference type="EMBL" id="VEVO01000015">
    <property type="protein sequence ID" value="KAF0030224.1"/>
    <property type="molecule type" value="Genomic_DNA"/>
</dbReference>
<reference evidence="2 3" key="1">
    <citation type="submission" date="2019-06" db="EMBL/GenBank/DDBJ databases">
        <title>Draft genomes of female and male turbot (Scophthalmus maximus).</title>
        <authorList>
            <person name="Xu H."/>
            <person name="Xu X.-W."/>
            <person name="Shao C."/>
            <person name="Chen S."/>
        </authorList>
    </citation>
    <scope>NUCLEOTIDE SEQUENCE [LARGE SCALE GENOMIC DNA]</scope>
    <source>
        <strain evidence="2">Ysfricsl-2016a</strain>
        <tissue evidence="2">Blood</tissue>
    </source>
</reference>
<evidence type="ECO:0000313" key="2">
    <source>
        <dbReference type="EMBL" id="KAF0030224.1"/>
    </source>
</evidence>
<feature type="region of interest" description="Disordered" evidence="1">
    <location>
        <begin position="1"/>
        <end position="82"/>
    </location>
</feature>
<sequence length="82" mass="9683">MKYCHVGTEDDVDRGSSLSSQRPTRDPPDLMSETRRRTRERRCFREDTQLGPARRTRRYVIATKQQQKTTTTTTTRNGHDKR</sequence>
<name>A0A6A4SH16_SCOMX</name>
<organism evidence="2 3">
    <name type="scientific">Scophthalmus maximus</name>
    <name type="common">Turbot</name>
    <name type="synonym">Psetta maxima</name>
    <dbReference type="NCBI Taxonomy" id="52904"/>
    <lineage>
        <taxon>Eukaryota</taxon>
        <taxon>Metazoa</taxon>
        <taxon>Chordata</taxon>
        <taxon>Craniata</taxon>
        <taxon>Vertebrata</taxon>
        <taxon>Euteleostomi</taxon>
        <taxon>Actinopterygii</taxon>
        <taxon>Neopterygii</taxon>
        <taxon>Teleostei</taxon>
        <taxon>Neoteleostei</taxon>
        <taxon>Acanthomorphata</taxon>
        <taxon>Carangaria</taxon>
        <taxon>Pleuronectiformes</taxon>
        <taxon>Pleuronectoidei</taxon>
        <taxon>Scophthalmidae</taxon>
        <taxon>Scophthalmus</taxon>
    </lineage>
</organism>
<evidence type="ECO:0000256" key="1">
    <source>
        <dbReference type="SAM" id="MobiDB-lite"/>
    </source>
</evidence>
<comment type="caution">
    <text evidence="2">The sequence shown here is derived from an EMBL/GenBank/DDBJ whole genome shotgun (WGS) entry which is preliminary data.</text>
</comment>
<dbReference type="Proteomes" id="UP000438429">
    <property type="component" value="Unassembled WGS sequence"/>
</dbReference>
<accession>A0A6A4SH16</accession>
<protein>
    <submittedName>
        <fullName evidence="2">Uncharacterized protein</fullName>
    </submittedName>
</protein>
<feature type="compositionally biased region" description="Basic and acidic residues" evidence="1">
    <location>
        <begin position="23"/>
        <end position="48"/>
    </location>
</feature>
<feature type="compositionally biased region" description="Low complexity" evidence="1">
    <location>
        <begin position="63"/>
        <end position="75"/>
    </location>
</feature>
<gene>
    <name evidence="2" type="ORF">F2P81_016955</name>
</gene>
<evidence type="ECO:0000313" key="3">
    <source>
        <dbReference type="Proteomes" id="UP000438429"/>
    </source>
</evidence>